<dbReference type="InterPro" id="IPR003958">
    <property type="entry name" value="CBFA_NFYB_domain"/>
</dbReference>
<reference evidence="7" key="1">
    <citation type="journal article" date="2023" name="Mol. Phylogenet. Evol.">
        <title>Genome-scale phylogeny and comparative genomics of the fungal order Sordariales.</title>
        <authorList>
            <person name="Hensen N."/>
            <person name="Bonometti L."/>
            <person name="Westerberg I."/>
            <person name="Brannstrom I.O."/>
            <person name="Guillou S."/>
            <person name="Cros-Aarteil S."/>
            <person name="Calhoun S."/>
            <person name="Haridas S."/>
            <person name="Kuo A."/>
            <person name="Mondo S."/>
            <person name="Pangilinan J."/>
            <person name="Riley R."/>
            <person name="LaButti K."/>
            <person name="Andreopoulos B."/>
            <person name="Lipzen A."/>
            <person name="Chen C."/>
            <person name="Yan M."/>
            <person name="Daum C."/>
            <person name="Ng V."/>
            <person name="Clum A."/>
            <person name="Steindorff A."/>
            <person name="Ohm R.A."/>
            <person name="Martin F."/>
            <person name="Silar P."/>
            <person name="Natvig D.O."/>
            <person name="Lalanne C."/>
            <person name="Gautier V."/>
            <person name="Ament-Velasquez S.L."/>
            <person name="Kruys A."/>
            <person name="Hutchinson M.I."/>
            <person name="Powell A.J."/>
            <person name="Barry K."/>
            <person name="Miller A.N."/>
            <person name="Grigoriev I.V."/>
            <person name="Debuchy R."/>
            <person name="Gladieux P."/>
            <person name="Hiltunen Thoren M."/>
            <person name="Johannesson H."/>
        </authorList>
    </citation>
    <scope>NUCLEOTIDE SEQUENCE</scope>
    <source>
        <strain evidence="7">CBS 892.96</strain>
    </source>
</reference>
<keyword evidence="2" id="KW-0805">Transcription regulation</keyword>
<proteinExistence type="inferred from homology"/>
<name>A0AAN7AD46_9PEZI</name>
<dbReference type="GO" id="GO:0000978">
    <property type="term" value="F:RNA polymerase II cis-regulatory region sequence-specific DNA binding"/>
    <property type="evidence" value="ECO:0007669"/>
    <property type="project" value="TreeGrafter"/>
</dbReference>
<dbReference type="PANTHER" id="PTHR11064:SF9">
    <property type="entry name" value="NUCLEAR TRANSCRIPTION FACTOR Y SUBUNIT BETA"/>
    <property type="match status" value="1"/>
</dbReference>
<evidence type="ECO:0000256" key="5">
    <source>
        <dbReference type="SAM" id="MobiDB-lite"/>
    </source>
</evidence>
<dbReference type="AlphaFoldDB" id="A0AAN7AD46"/>
<feature type="region of interest" description="Disordered" evidence="5">
    <location>
        <begin position="215"/>
        <end position="275"/>
    </location>
</feature>
<evidence type="ECO:0000256" key="1">
    <source>
        <dbReference type="ARBA" id="ARBA00009053"/>
    </source>
</evidence>
<evidence type="ECO:0000313" key="7">
    <source>
        <dbReference type="EMBL" id="KAK4181630.1"/>
    </source>
</evidence>
<keyword evidence="4" id="KW-0804">Transcription</keyword>
<dbReference type="GO" id="GO:0016602">
    <property type="term" value="C:CCAAT-binding factor complex"/>
    <property type="evidence" value="ECO:0007669"/>
    <property type="project" value="InterPro"/>
</dbReference>
<evidence type="ECO:0000256" key="2">
    <source>
        <dbReference type="ARBA" id="ARBA00023015"/>
    </source>
</evidence>
<feature type="compositionally biased region" description="Polar residues" evidence="5">
    <location>
        <begin position="215"/>
        <end position="241"/>
    </location>
</feature>
<protein>
    <submittedName>
        <fullName evidence="7">Histone-fold-containing protein</fullName>
    </submittedName>
</protein>
<dbReference type="Proteomes" id="UP001302321">
    <property type="component" value="Unassembled WGS sequence"/>
</dbReference>
<dbReference type="EMBL" id="MU866085">
    <property type="protein sequence ID" value="KAK4181630.1"/>
    <property type="molecule type" value="Genomic_DNA"/>
</dbReference>
<evidence type="ECO:0000313" key="8">
    <source>
        <dbReference type="Proteomes" id="UP001302321"/>
    </source>
</evidence>
<dbReference type="GO" id="GO:0046982">
    <property type="term" value="F:protein heterodimerization activity"/>
    <property type="evidence" value="ECO:0007669"/>
    <property type="project" value="InterPro"/>
</dbReference>
<keyword evidence="3" id="KW-0238">DNA-binding</keyword>
<dbReference type="InterPro" id="IPR027113">
    <property type="entry name" value="Transc_fact_NFYB/HAP3"/>
</dbReference>
<comment type="similarity">
    <text evidence="1">Belongs to the NFYB/HAP3 subunit family.</text>
</comment>
<feature type="region of interest" description="Disordered" evidence="5">
    <location>
        <begin position="1"/>
        <end position="36"/>
    </location>
</feature>
<keyword evidence="8" id="KW-1185">Reference proteome</keyword>
<reference evidence="7" key="2">
    <citation type="submission" date="2023-05" db="EMBL/GenBank/DDBJ databases">
        <authorList>
            <consortium name="Lawrence Berkeley National Laboratory"/>
            <person name="Steindorff A."/>
            <person name="Hensen N."/>
            <person name="Bonometti L."/>
            <person name="Westerberg I."/>
            <person name="Brannstrom I.O."/>
            <person name="Guillou S."/>
            <person name="Cros-Aarteil S."/>
            <person name="Calhoun S."/>
            <person name="Haridas S."/>
            <person name="Kuo A."/>
            <person name="Mondo S."/>
            <person name="Pangilinan J."/>
            <person name="Riley R."/>
            <person name="Labutti K."/>
            <person name="Andreopoulos B."/>
            <person name="Lipzen A."/>
            <person name="Chen C."/>
            <person name="Yanf M."/>
            <person name="Daum C."/>
            <person name="Ng V."/>
            <person name="Clum A."/>
            <person name="Ohm R."/>
            <person name="Martin F."/>
            <person name="Silar P."/>
            <person name="Natvig D."/>
            <person name="Lalanne C."/>
            <person name="Gautier V."/>
            <person name="Ament-Velasquez S.L."/>
            <person name="Kruys A."/>
            <person name="Hutchinson M.I."/>
            <person name="Powell A.J."/>
            <person name="Barry K."/>
            <person name="Miller A.N."/>
            <person name="Grigoriev I.V."/>
            <person name="Debuchy R."/>
            <person name="Gladieux P."/>
            <person name="Thoren M.H."/>
            <person name="Johannesson H."/>
        </authorList>
    </citation>
    <scope>NUCLEOTIDE SEQUENCE</scope>
    <source>
        <strain evidence="7">CBS 892.96</strain>
    </source>
</reference>
<dbReference type="InterPro" id="IPR003956">
    <property type="entry name" value="Transcrpt_fac_NFYB/HAP3_CS"/>
</dbReference>
<accession>A0AAN7AD46</accession>
<dbReference type="CDD" id="cd22907">
    <property type="entry name" value="HFD_NFYB"/>
    <property type="match status" value="1"/>
</dbReference>
<dbReference type="Pfam" id="PF00808">
    <property type="entry name" value="CBFD_NFYB_HMF"/>
    <property type="match status" value="1"/>
</dbReference>
<sequence length="275" mass="30331">MSDSPQSNSKDVEHGAPSPEDEAQMNDPTDPLSSGHAYEFDVKEQDRWLPIANGKSIFPSLLLLWLRALAWRQDPLLDWRCFCPAYQRQPPLLPNGYMSSDSQPESPEAPRAASSSKTDKADVYDANIRNFAPVARIMKNALPENAKIAKEAKECMQECVSEFISFITSEASEKCHQEKRKTVNGEDILFAMTSLGFENYAEALKIYLSKYREQQSTSNRDGQQNRPSSQGYGAPGQSNPAFPSGDLGSQPEGADAQGYNLYGAQPGHNGAPGEY</sequence>
<dbReference type="Gene3D" id="1.10.20.10">
    <property type="entry name" value="Histone, subunit A"/>
    <property type="match status" value="1"/>
</dbReference>
<evidence type="ECO:0000259" key="6">
    <source>
        <dbReference type="Pfam" id="PF00808"/>
    </source>
</evidence>
<dbReference type="SUPFAM" id="SSF47113">
    <property type="entry name" value="Histone-fold"/>
    <property type="match status" value="1"/>
</dbReference>
<comment type="caution">
    <text evidence="7">The sequence shown here is derived from an EMBL/GenBank/DDBJ whole genome shotgun (WGS) entry which is preliminary data.</text>
</comment>
<dbReference type="InterPro" id="IPR009072">
    <property type="entry name" value="Histone-fold"/>
</dbReference>
<dbReference type="PRINTS" id="PR00615">
    <property type="entry name" value="CCAATSUBUNTA"/>
</dbReference>
<feature type="region of interest" description="Disordered" evidence="5">
    <location>
        <begin position="94"/>
        <end position="119"/>
    </location>
</feature>
<dbReference type="GO" id="GO:0001228">
    <property type="term" value="F:DNA-binding transcription activator activity, RNA polymerase II-specific"/>
    <property type="evidence" value="ECO:0007669"/>
    <property type="project" value="InterPro"/>
</dbReference>
<feature type="domain" description="Transcription factor CBF/NF-Y/archaeal histone" evidence="6">
    <location>
        <begin position="132"/>
        <end position="192"/>
    </location>
</feature>
<evidence type="ECO:0000256" key="4">
    <source>
        <dbReference type="ARBA" id="ARBA00023163"/>
    </source>
</evidence>
<dbReference type="PANTHER" id="PTHR11064">
    <property type="entry name" value="CCAAT-BINDING TRANSCRIPTION FACTOR-RELATED"/>
    <property type="match status" value="1"/>
</dbReference>
<dbReference type="PROSITE" id="PS00685">
    <property type="entry name" value="NFYB_HAP3"/>
    <property type="match status" value="1"/>
</dbReference>
<gene>
    <name evidence="7" type="ORF">QBC36DRAFT_361257</name>
</gene>
<evidence type="ECO:0000256" key="3">
    <source>
        <dbReference type="ARBA" id="ARBA00023125"/>
    </source>
</evidence>
<organism evidence="7 8">
    <name type="scientific">Triangularia setosa</name>
    <dbReference type="NCBI Taxonomy" id="2587417"/>
    <lineage>
        <taxon>Eukaryota</taxon>
        <taxon>Fungi</taxon>
        <taxon>Dikarya</taxon>
        <taxon>Ascomycota</taxon>
        <taxon>Pezizomycotina</taxon>
        <taxon>Sordariomycetes</taxon>
        <taxon>Sordariomycetidae</taxon>
        <taxon>Sordariales</taxon>
        <taxon>Podosporaceae</taxon>
        <taxon>Triangularia</taxon>
    </lineage>
</organism>
<feature type="compositionally biased region" description="Low complexity" evidence="5">
    <location>
        <begin position="102"/>
        <end position="116"/>
    </location>
</feature>